<feature type="compositionally biased region" description="Polar residues" evidence="5">
    <location>
        <begin position="46"/>
        <end position="63"/>
    </location>
</feature>
<feature type="region of interest" description="Disordered" evidence="5">
    <location>
        <begin position="280"/>
        <end position="309"/>
    </location>
</feature>
<dbReference type="PROSITE" id="PS50238">
    <property type="entry name" value="RHOGAP"/>
    <property type="match status" value="1"/>
</dbReference>
<keyword evidence="1" id="KW-0343">GTPase activation</keyword>
<dbReference type="InterPro" id="IPR046349">
    <property type="entry name" value="C1-like_sf"/>
</dbReference>
<dbReference type="Pfam" id="PF00130">
    <property type="entry name" value="C1_1"/>
    <property type="match status" value="1"/>
</dbReference>
<feature type="domain" description="Rho-GAP" evidence="7">
    <location>
        <begin position="449"/>
        <end position="584"/>
    </location>
</feature>
<dbReference type="PROSITE" id="PS50081">
    <property type="entry name" value="ZF_DAG_PE_2"/>
    <property type="match status" value="1"/>
</dbReference>
<dbReference type="PANTHER" id="PTHR23176:SF128">
    <property type="entry name" value="RHO GTPASE-ACTIVATING PROTEIN RGD1"/>
    <property type="match status" value="1"/>
</dbReference>
<dbReference type="OrthoDB" id="79452at2759"/>
<dbReference type="InterPro" id="IPR008936">
    <property type="entry name" value="Rho_GTPase_activation_prot"/>
</dbReference>
<feature type="compositionally biased region" description="Basic and acidic residues" evidence="5">
    <location>
        <begin position="1"/>
        <end position="14"/>
    </location>
</feature>
<accession>A0A8H7BUT5</accession>
<comment type="caution">
    <text evidence="8">The sequence shown here is derived from an EMBL/GenBank/DDBJ whole genome shotgun (WGS) entry which is preliminary data.</text>
</comment>
<keyword evidence="2" id="KW-0479">Metal-binding</keyword>
<keyword evidence="4" id="KW-0175">Coiled coil</keyword>
<feature type="compositionally biased region" description="Polar residues" evidence="5">
    <location>
        <begin position="18"/>
        <end position="38"/>
    </location>
</feature>
<organism evidence="8 9">
    <name type="scientific">Apophysomyces ossiformis</name>
    <dbReference type="NCBI Taxonomy" id="679940"/>
    <lineage>
        <taxon>Eukaryota</taxon>
        <taxon>Fungi</taxon>
        <taxon>Fungi incertae sedis</taxon>
        <taxon>Mucoromycota</taxon>
        <taxon>Mucoromycotina</taxon>
        <taxon>Mucoromycetes</taxon>
        <taxon>Mucorales</taxon>
        <taxon>Mucorineae</taxon>
        <taxon>Mucoraceae</taxon>
        <taxon>Apophysomyces</taxon>
    </lineage>
</organism>
<evidence type="ECO:0000313" key="8">
    <source>
        <dbReference type="EMBL" id="KAF7730869.1"/>
    </source>
</evidence>
<gene>
    <name evidence="8" type="ORF">EC973_001387</name>
</gene>
<keyword evidence="9" id="KW-1185">Reference proteome</keyword>
<dbReference type="SMART" id="SM00109">
    <property type="entry name" value="C1"/>
    <property type="match status" value="1"/>
</dbReference>
<keyword evidence="3" id="KW-0862">Zinc</keyword>
<dbReference type="GO" id="GO:0007165">
    <property type="term" value="P:signal transduction"/>
    <property type="evidence" value="ECO:0007669"/>
    <property type="project" value="InterPro"/>
</dbReference>
<dbReference type="EMBL" id="JABAYA010000013">
    <property type="protein sequence ID" value="KAF7730869.1"/>
    <property type="molecule type" value="Genomic_DNA"/>
</dbReference>
<dbReference type="InterPro" id="IPR002219">
    <property type="entry name" value="PKC_DAG/PE"/>
</dbReference>
<feature type="compositionally biased region" description="Low complexity" evidence="5">
    <location>
        <begin position="292"/>
        <end position="306"/>
    </location>
</feature>
<dbReference type="AlphaFoldDB" id="A0A8H7BUT5"/>
<feature type="region of interest" description="Disordered" evidence="5">
    <location>
        <begin position="1"/>
        <end position="76"/>
    </location>
</feature>
<dbReference type="PANTHER" id="PTHR23176">
    <property type="entry name" value="RHO/RAC/CDC GTPASE-ACTIVATING PROTEIN"/>
    <property type="match status" value="1"/>
</dbReference>
<dbReference type="GO" id="GO:0005096">
    <property type="term" value="F:GTPase activator activity"/>
    <property type="evidence" value="ECO:0007669"/>
    <property type="project" value="UniProtKB-KW"/>
</dbReference>
<feature type="coiled-coil region" evidence="4">
    <location>
        <begin position="157"/>
        <end position="244"/>
    </location>
</feature>
<evidence type="ECO:0000256" key="1">
    <source>
        <dbReference type="ARBA" id="ARBA00022468"/>
    </source>
</evidence>
<proteinExistence type="predicted"/>
<dbReference type="Pfam" id="PF00620">
    <property type="entry name" value="RhoGAP"/>
    <property type="match status" value="1"/>
</dbReference>
<evidence type="ECO:0000256" key="5">
    <source>
        <dbReference type="SAM" id="MobiDB-lite"/>
    </source>
</evidence>
<name>A0A8H7BUT5_9FUNG</name>
<feature type="domain" description="Phorbol-ester/DAG-type" evidence="6">
    <location>
        <begin position="381"/>
        <end position="429"/>
    </location>
</feature>
<evidence type="ECO:0000256" key="3">
    <source>
        <dbReference type="ARBA" id="ARBA00022833"/>
    </source>
</evidence>
<evidence type="ECO:0000259" key="7">
    <source>
        <dbReference type="PROSITE" id="PS50238"/>
    </source>
</evidence>
<reference evidence="8" key="1">
    <citation type="submission" date="2020-01" db="EMBL/GenBank/DDBJ databases">
        <title>Genome Sequencing of Three Apophysomyces-Like Fungal Strains Confirms a Novel Fungal Genus in the Mucoromycota with divergent Burkholderia-like Endosymbiotic Bacteria.</title>
        <authorList>
            <person name="Stajich J.E."/>
            <person name="Macias A.M."/>
            <person name="Carter-House D."/>
            <person name="Lovett B."/>
            <person name="Kasson L.R."/>
            <person name="Berry K."/>
            <person name="Grigoriev I."/>
            <person name="Chang Y."/>
            <person name="Spatafora J."/>
            <person name="Kasson M.T."/>
        </authorList>
    </citation>
    <scope>NUCLEOTIDE SEQUENCE</scope>
    <source>
        <strain evidence="8">NRRL A-21654</strain>
    </source>
</reference>
<evidence type="ECO:0000256" key="4">
    <source>
        <dbReference type="SAM" id="Coils"/>
    </source>
</evidence>
<dbReference type="SUPFAM" id="SSF57889">
    <property type="entry name" value="Cysteine-rich domain"/>
    <property type="match status" value="1"/>
</dbReference>
<sequence>MMSSRELTDTKISESDCGASTYSSAENMPSPARTQLSEESARSHLTFHSLNTDIDNNSSTSPKSPEKSCSPGQRDRENLCELQRELEVTKNRLYEIERQFSKFRAVSRREQEELKATMKVQRETDELNRRLEEELSYFQELYAVGGERFGTMMKDELRSLHRKREELKQTCTELNQQRDSIMREIKEYSEHHLNLLRSDGATIPYLETLQKSYEQLLSSLEQDVQSAKNALSRLGEARDEIINEMVMLNTKNAELTSMNNDISRRVSEREREAMAVMAGTSFLSSTGDAESATHTTRSSGSSSDAASEAKKFFGRRSGEHSVPPPPISESQKLFKFKRANVFGMLGRSKKTDGVSDAIVTVPYDSIAPETEQDHALSALGQHSLHQTKFTRPVRCDVCAEKMRRVSELKCQGCGVACHTKCAANISPTCTAYQSSEGPTTPKPVVIFGNDLRKQVQAENRTVPQVVECCIVAVEARGMDFEGIYRKSGGAGQMRLIQQAFEQGHPIDMCDEDECNDICAVTSVLKQYFRDLPNPLFTHELHSQFMAAIMMEDYHEKLREFQRLLHSLPVEHYNTAKYLLEHLDK</sequence>
<dbReference type="PROSITE" id="PS00479">
    <property type="entry name" value="ZF_DAG_PE_1"/>
    <property type="match status" value="1"/>
</dbReference>
<dbReference type="SMART" id="SM00324">
    <property type="entry name" value="RhoGAP"/>
    <property type="match status" value="1"/>
</dbReference>
<dbReference type="Gene3D" id="1.10.555.10">
    <property type="entry name" value="Rho GTPase activation protein"/>
    <property type="match status" value="1"/>
</dbReference>
<evidence type="ECO:0000256" key="2">
    <source>
        <dbReference type="ARBA" id="ARBA00022723"/>
    </source>
</evidence>
<evidence type="ECO:0000313" key="9">
    <source>
        <dbReference type="Proteomes" id="UP000605846"/>
    </source>
</evidence>
<dbReference type="Gene3D" id="3.30.60.20">
    <property type="match status" value="1"/>
</dbReference>
<dbReference type="InterPro" id="IPR000198">
    <property type="entry name" value="RhoGAP_dom"/>
</dbReference>
<protein>
    <submittedName>
        <fullName evidence="8">Uncharacterized protein</fullName>
    </submittedName>
</protein>
<dbReference type="GO" id="GO:0046872">
    <property type="term" value="F:metal ion binding"/>
    <property type="evidence" value="ECO:0007669"/>
    <property type="project" value="UniProtKB-KW"/>
</dbReference>
<dbReference type="GO" id="GO:0005737">
    <property type="term" value="C:cytoplasm"/>
    <property type="evidence" value="ECO:0007669"/>
    <property type="project" value="TreeGrafter"/>
</dbReference>
<dbReference type="Proteomes" id="UP000605846">
    <property type="component" value="Unassembled WGS sequence"/>
</dbReference>
<dbReference type="InterPro" id="IPR050729">
    <property type="entry name" value="Rho-GAP"/>
</dbReference>
<dbReference type="CDD" id="cd00159">
    <property type="entry name" value="RhoGAP"/>
    <property type="match status" value="1"/>
</dbReference>
<evidence type="ECO:0000259" key="6">
    <source>
        <dbReference type="PROSITE" id="PS50081"/>
    </source>
</evidence>
<dbReference type="SUPFAM" id="SSF48350">
    <property type="entry name" value="GTPase activation domain, GAP"/>
    <property type="match status" value="1"/>
</dbReference>